<feature type="transmembrane region" description="Helical" evidence="1">
    <location>
        <begin position="313"/>
        <end position="335"/>
    </location>
</feature>
<dbReference type="Pfam" id="PF01757">
    <property type="entry name" value="Acyl_transf_3"/>
    <property type="match status" value="1"/>
</dbReference>
<name>A0A5C1A8H9_9BACT</name>
<gene>
    <name evidence="3" type="ORF">PX52LOC_01188</name>
</gene>
<dbReference type="GO" id="GO:0016020">
    <property type="term" value="C:membrane"/>
    <property type="evidence" value="ECO:0007669"/>
    <property type="project" value="TreeGrafter"/>
</dbReference>
<feature type="domain" description="Acyltransferase 3" evidence="2">
    <location>
        <begin position="6"/>
        <end position="332"/>
    </location>
</feature>
<feature type="transmembrane region" description="Helical" evidence="1">
    <location>
        <begin position="86"/>
        <end position="114"/>
    </location>
</feature>
<sequence>MRPTLHNLQALRGLACLLVVAYHAAGWEGLIWVKTPVMTGARWFAYAGVDLFFVLSGFIITWTHADQLGHAAKLPKYLTRRAWRIYPTLWASCIVATVIANAVTGAEVFTLGWLGDWVEWLLLVPRYDPHRFIAATWSLNYEVMFYLAFGLLYFVPKRFAAMLACVWAGVIVAAKLAGHTPTPFWGKMLLSPFVLEFLAGALVAAVVKRGTIAGPRWCLLAAFAWLAVFIPLLQGATPDDLGNRFGPRVLAFGPACALIVYAVVAGELTGRVRLPRFLRPVGDASYSIYLLHGPVGLSMLFLTWGMGHSPLVHLLWLAILAGSGIAAGWLMYRLVERPLLNWGKRPSVQPAVHVHVLADRANVGVDQPGGVRDAGEPVAAGR</sequence>
<feature type="transmembrane region" description="Helical" evidence="1">
    <location>
        <begin position="249"/>
        <end position="268"/>
    </location>
</feature>
<organism evidence="3 4">
    <name type="scientific">Limnoglobus roseus</name>
    <dbReference type="NCBI Taxonomy" id="2598579"/>
    <lineage>
        <taxon>Bacteria</taxon>
        <taxon>Pseudomonadati</taxon>
        <taxon>Planctomycetota</taxon>
        <taxon>Planctomycetia</taxon>
        <taxon>Gemmatales</taxon>
        <taxon>Gemmataceae</taxon>
        <taxon>Limnoglobus</taxon>
    </lineage>
</organism>
<reference evidence="4" key="1">
    <citation type="submission" date="2019-08" db="EMBL/GenBank/DDBJ databases">
        <title>Limnoglobus roseus gen. nov., sp. nov., a novel freshwater planctomycete with a giant genome from the family Gemmataceae.</title>
        <authorList>
            <person name="Kulichevskaya I.S."/>
            <person name="Naumoff D.G."/>
            <person name="Miroshnikov K."/>
            <person name="Ivanova A."/>
            <person name="Philippov D.A."/>
            <person name="Hakobyan A."/>
            <person name="Rijpstra I.C."/>
            <person name="Sinninghe Damste J.S."/>
            <person name="Liesack W."/>
            <person name="Dedysh S.N."/>
        </authorList>
    </citation>
    <scope>NUCLEOTIDE SEQUENCE [LARGE SCALE GENOMIC DNA]</scope>
    <source>
        <strain evidence="4">PX52</strain>
    </source>
</reference>
<feature type="transmembrane region" description="Helical" evidence="1">
    <location>
        <begin position="159"/>
        <end position="178"/>
    </location>
</feature>
<keyword evidence="1" id="KW-0472">Membrane</keyword>
<dbReference type="AlphaFoldDB" id="A0A5C1A8H9"/>
<feature type="transmembrane region" description="Helical" evidence="1">
    <location>
        <begin position="134"/>
        <end position="154"/>
    </location>
</feature>
<dbReference type="Proteomes" id="UP000324974">
    <property type="component" value="Chromosome"/>
</dbReference>
<dbReference type="PANTHER" id="PTHR23028:SF131">
    <property type="entry name" value="BLR2367 PROTEIN"/>
    <property type="match status" value="1"/>
</dbReference>
<accession>A0A5C1A8H9</accession>
<dbReference type="KEGG" id="lrs:PX52LOC_01188"/>
<feature type="transmembrane region" description="Helical" evidence="1">
    <location>
        <begin position="288"/>
        <end position="307"/>
    </location>
</feature>
<dbReference type="EMBL" id="CP042425">
    <property type="protein sequence ID" value="QEL14316.1"/>
    <property type="molecule type" value="Genomic_DNA"/>
</dbReference>
<keyword evidence="3" id="KW-0012">Acyltransferase</keyword>
<feature type="transmembrane region" description="Helical" evidence="1">
    <location>
        <begin position="12"/>
        <end position="31"/>
    </location>
</feature>
<keyword evidence="3" id="KW-0808">Transferase</keyword>
<keyword evidence="1" id="KW-0812">Transmembrane</keyword>
<keyword evidence="4" id="KW-1185">Reference proteome</keyword>
<feature type="transmembrane region" description="Helical" evidence="1">
    <location>
        <begin position="184"/>
        <end position="205"/>
    </location>
</feature>
<dbReference type="OrthoDB" id="9796461at2"/>
<evidence type="ECO:0000313" key="3">
    <source>
        <dbReference type="EMBL" id="QEL14316.1"/>
    </source>
</evidence>
<protein>
    <submittedName>
        <fullName evidence="3">Acyltransferase</fullName>
    </submittedName>
</protein>
<feature type="transmembrane region" description="Helical" evidence="1">
    <location>
        <begin position="217"/>
        <end position="237"/>
    </location>
</feature>
<keyword evidence="1" id="KW-1133">Transmembrane helix</keyword>
<dbReference type="InterPro" id="IPR002656">
    <property type="entry name" value="Acyl_transf_3_dom"/>
</dbReference>
<dbReference type="GO" id="GO:0000271">
    <property type="term" value="P:polysaccharide biosynthetic process"/>
    <property type="evidence" value="ECO:0007669"/>
    <property type="project" value="TreeGrafter"/>
</dbReference>
<evidence type="ECO:0000259" key="2">
    <source>
        <dbReference type="Pfam" id="PF01757"/>
    </source>
</evidence>
<evidence type="ECO:0000256" key="1">
    <source>
        <dbReference type="SAM" id="Phobius"/>
    </source>
</evidence>
<feature type="transmembrane region" description="Helical" evidence="1">
    <location>
        <begin position="43"/>
        <end position="65"/>
    </location>
</feature>
<evidence type="ECO:0000313" key="4">
    <source>
        <dbReference type="Proteomes" id="UP000324974"/>
    </source>
</evidence>
<dbReference type="RefSeq" id="WP_149109217.1">
    <property type="nucleotide sequence ID" value="NZ_CP042425.1"/>
</dbReference>
<dbReference type="GO" id="GO:0016747">
    <property type="term" value="F:acyltransferase activity, transferring groups other than amino-acyl groups"/>
    <property type="evidence" value="ECO:0007669"/>
    <property type="project" value="InterPro"/>
</dbReference>
<proteinExistence type="predicted"/>
<dbReference type="InterPro" id="IPR050879">
    <property type="entry name" value="Acyltransferase_3"/>
</dbReference>
<dbReference type="PANTHER" id="PTHR23028">
    <property type="entry name" value="ACETYLTRANSFERASE"/>
    <property type="match status" value="1"/>
</dbReference>